<dbReference type="AlphaFoldDB" id="I7MKI4"/>
<dbReference type="Proteomes" id="UP000009168">
    <property type="component" value="Unassembled WGS sequence"/>
</dbReference>
<keyword evidence="3" id="KW-1185">Reference proteome</keyword>
<gene>
    <name evidence="2" type="ORF">TTHERM_00292120</name>
</gene>
<sequence length="457" mass="53587">MDKKQLYYKVILDSQSQKNKIQFIVENDLANQTKMDEDKFENFILDKYAISKQQINTANISFSNFKQYSHFLFTKIKNLVYNNKLQLNVKKLFLEVKFCYLYQDDAHYLDDLLSTFQQDLELLSLNLIGNYLSLYGLSQILKSISRLFPKLNRLIIDFSVNSSAHLHKVDIKKFDGFHDIIKLNSLKSIDLNLNQAVEFSNFFECLKNPQSFPSNLKEIFINCQQLEYGQSKSNFFENFSFIFERLPQLEYLDLNFTSSYTSGILTFLNALKNSRLQKFVLDLYKGKLNETPSQIMNTIFQSQYLKYLDINFRMAANNSTDCLEVFQNLHKCTNLEILKVSLKNNDIENLQLITFADHLSKTPTNLSQVNLDLTNDYKQKRLSQEYINHLEFQILQIPNLTHASISFTETNAEKHSQRLKQYSQQAKALIQQNIAFKKLIGPFMVFNPTFISQDLFF</sequence>
<evidence type="ECO:0000313" key="2">
    <source>
        <dbReference type="EMBL" id="EAR98485.2"/>
    </source>
</evidence>
<accession>I7MKI4</accession>
<organism evidence="2 3">
    <name type="scientific">Tetrahymena thermophila (strain SB210)</name>
    <dbReference type="NCBI Taxonomy" id="312017"/>
    <lineage>
        <taxon>Eukaryota</taxon>
        <taxon>Sar</taxon>
        <taxon>Alveolata</taxon>
        <taxon>Ciliophora</taxon>
        <taxon>Intramacronucleata</taxon>
        <taxon>Oligohymenophorea</taxon>
        <taxon>Hymenostomatida</taxon>
        <taxon>Tetrahymenina</taxon>
        <taxon>Tetrahymenidae</taxon>
        <taxon>Tetrahymena</taxon>
    </lineage>
</organism>
<evidence type="ECO:0008006" key="4">
    <source>
        <dbReference type="Google" id="ProtNLM"/>
    </source>
</evidence>
<dbReference type="EMBL" id="GG662651">
    <property type="protein sequence ID" value="EAR98485.2"/>
    <property type="molecule type" value="Genomic_DNA"/>
</dbReference>
<evidence type="ECO:0000256" key="1">
    <source>
        <dbReference type="SAM" id="Coils"/>
    </source>
</evidence>
<name>I7MKI4_TETTS</name>
<dbReference type="InterPro" id="IPR032675">
    <property type="entry name" value="LRR_dom_sf"/>
</dbReference>
<dbReference type="RefSeq" id="XP_001018730.2">
    <property type="nucleotide sequence ID" value="XM_001018730.2"/>
</dbReference>
<dbReference type="GeneID" id="7839610"/>
<evidence type="ECO:0000313" key="3">
    <source>
        <dbReference type="Proteomes" id="UP000009168"/>
    </source>
</evidence>
<dbReference type="SUPFAM" id="SSF52047">
    <property type="entry name" value="RNI-like"/>
    <property type="match status" value="1"/>
</dbReference>
<dbReference type="KEGG" id="tet:TTHERM_00292120"/>
<feature type="coiled-coil region" evidence="1">
    <location>
        <begin position="405"/>
        <end position="432"/>
    </location>
</feature>
<reference evidence="3" key="1">
    <citation type="journal article" date="2006" name="PLoS Biol.">
        <title>Macronuclear genome sequence of the ciliate Tetrahymena thermophila, a model eukaryote.</title>
        <authorList>
            <person name="Eisen J.A."/>
            <person name="Coyne R.S."/>
            <person name="Wu M."/>
            <person name="Wu D."/>
            <person name="Thiagarajan M."/>
            <person name="Wortman J.R."/>
            <person name="Badger J.H."/>
            <person name="Ren Q."/>
            <person name="Amedeo P."/>
            <person name="Jones K.M."/>
            <person name="Tallon L.J."/>
            <person name="Delcher A.L."/>
            <person name="Salzberg S.L."/>
            <person name="Silva J.C."/>
            <person name="Haas B.J."/>
            <person name="Majoros W.H."/>
            <person name="Farzad M."/>
            <person name="Carlton J.M."/>
            <person name="Smith R.K. Jr."/>
            <person name="Garg J."/>
            <person name="Pearlman R.E."/>
            <person name="Karrer K.M."/>
            <person name="Sun L."/>
            <person name="Manning G."/>
            <person name="Elde N.C."/>
            <person name="Turkewitz A.P."/>
            <person name="Asai D.J."/>
            <person name="Wilkes D.E."/>
            <person name="Wang Y."/>
            <person name="Cai H."/>
            <person name="Collins K."/>
            <person name="Stewart B.A."/>
            <person name="Lee S.R."/>
            <person name="Wilamowska K."/>
            <person name="Weinberg Z."/>
            <person name="Ruzzo W.L."/>
            <person name="Wloga D."/>
            <person name="Gaertig J."/>
            <person name="Frankel J."/>
            <person name="Tsao C.-C."/>
            <person name="Gorovsky M.A."/>
            <person name="Keeling P.J."/>
            <person name="Waller R.F."/>
            <person name="Patron N.J."/>
            <person name="Cherry J.M."/>
            <person name="Stover N.A."/>
            <person name="Krieger C.J."/>
            <person name="del Toro C."/>
            <person name="Ryder H.F."/>
            <person name="Williamson S.C."/>
            <person name="Barbeau R.A."/>
            <person name="Hamilton E.P."/>
            <person name="Orias E."/>
        </authorList>
    </citation>
    <scope>NUCLEOTIDE SEQUENCE [LARGE SCALE GENOMIC DNA]</scope>
    <source>
        <strain evidence="3">SB210</strain>
    </source>
</reference>
<dbReference type="Gene3D" id="3.80.10.10">
    <property type="entry name" value="Ribonuclease Inhibitor"/>
    <property type="match status" value="1"/>
</dbReference>
<protein>
    <recommendedName>
        <fullName evidence="4">Kinase domain protein</fullName>
    </recommendedName>
</protein>
<dbReference type="InParanoid" id="I7MKI4"/>
<keyword evidence="1" id="KW-0175">Coiled coil</keyword>
<proteinExistence type="predicted"/>